<evidence type="ECO:0000256" key="2">
    <source>
        <dbReference type="ARBA" id="ARBA00023002"/>
    </source>
</evidence>
<keyword evidence="2" id="KW-0560">Oxidoreductase</keyword>
<dbReference type="InterPro" id="IPR036291">
    <property type="entry name" value="NAD(P)-bd_dom_sf"/>
</dbReference>
<comment type="similarity">
    <text evidence="1">Belongs to the short-chain dehydrogenases/reductases (SDR) family.</text>
</comment>
<evidence type="ECO:0000256" key="1">
    <source>
        <dbReference type="ARBA" id="ARBA00006484"/>
    </source>
</evidence>
<dbReference type="InterPro" id="IPR002347">
    <property type="entry name" value="SDR_fam"/>
</dbReference>
<dbReference type="Pfam" id="PF13561">
    <property type="entry name" value="adh_short_C2"/>
    <property type="match status" value="1"/>
</dbReference>
<gene>
    <name evidence="3" type="ORF">CLV43_12344</name>
</gene>
<dbReference type="PRINTS" id="PR00080">
    <property type="entry name" value="SDRFAMILY"/>
</dbReference>
<dbReference type="NCBIfam" id="NF009093">
    <property type="entry name" value="PRK12429.1"/>
    <property type="match status" value="1"/>
</dbReference>
<dbReference type="AlphaFoldDB" id="A0A2T0SC09"/>
<dbReference type="EMBL" id="PVTF01000023">
    <property type="protein sequence ID" value="PRY30942.1"/>
    <property type="molecule type" value="Genomic_DNA"/>
</dbReference>
<name>A0A2T0SC09_9PSEU</name>
<reference evidence="3 4" key="1">
    <citation type="submission" date="2018-03" db="EMBL/GenBank/DDBJ databases">
        <title>Genomic Encyclopedia of Archaeal and Bacterial Type Strains, Phase II (KMG-II): from individual species to whole genera.</title>
        <authorList>
            <person name="Goeker M."/>
        </authorList>
    </citation>
    <scope>NUCLEOTIDE SEQUENCE [LARGE SCALE GENOMIC DNA]</scope>
    <source>
        <strain evidence="3 4">DSM 44720</strain>
    </source>
</reference>
<dbReference type="InterPro" id="IPR011294">
    <property type="entry name" value="3-OHbutyrate_DH"/>
</dbReference>
<dbReference type="GO" id="GO:0032787">
    <property type="term" value="P:monocarboxylic acid metabolic process"/>
    <property type="evidence" value="ECO:0007669"/>
    <property type="project" value="UniProtKB-ARBA"/>
</dbReference>
<dbReference type="SUPFAM" id="SSF51735">
    <property type="entry name" value="NAD(P)-binding Rossmann-fold domains"/>
    <property type="match status" value="1"/>
</dbReference>
<dbReference type="PRINTS" id="PR00081">
    <property type="entry name" value="GDHRDH"/>
</dbReference>
<evidence type="ECO:0000313" key="3">
    <source>
        <dbReference type="EMBL" id="PRY30942.1"/>
    </source>
</evidence>
<dbReference type="PROSITE" id="PS00061">
    <property type="entry name" value="ADH_SHORT"/>
    <property type="match status" value="1"/>
</dbReference>
<dbReference type="PANTHER" id="PTHR42879">
    <property type="entry name" value="3-OXOACYL-(ACYL-CARRIER-PROTEIN) REDUCTASE"/>
    <property type="match status" value="1"/>
</dbReference>
<comment type="caution">
    <text evidence="3">The sequence shown here is derived from an EMBL/GenBank/DDBJ whole genome shotgun (WGS) entry which is preliminary data.</text>
</comment>
<dbReference type="Gene3D" id="3.40.50.720">
    <property type="entry name" value="NAD(P)-binding Rossmann-like Domain"/>
    <property type="match status" value="1"/>
</dbReference>
<proteinExistence type="inferred from homology"/>
<organism evidence="3 4">
    <name type="scientific">Umezawaea tangerina</name>
    <dbReference type="NCBI Taxonomy" id="84725"/>
    <lineage>
        <taxon>Bacteria</taxon>
        <taxon>Bacillati</taxon>
        <taxon>Actinomycetota</taxon>
        <taxon>Actinomycetes</taxon>
        <taxon>Pseudonocardiales</taxon>
        <taxon>Pseudonocardiaceae</taxon>
        <taxon>Umezawaea</taxon>
    </lineage>
</organism>
<dbReference type="InterPro" id="IPR050259">
    <property type="entry name" value="SDR"/>
</dbReference>
<dbReference type="GO" id="GO:0003858">
    <property type="term" value="F:3-hydroxybutyrate dehydrogenase activity"/>
    <property type="evidence" value="ECO:0007669"/>
    <property type="project" value="InterPro"/>
</dbReference>
<dbReference type="FunFam" id="3.40.50.720:FF:000084">
    <property type="entry name" value="Short-chain dehydrogenase reductase"/>
    <property type="match status" value="1"/>
</dbReference>
<accession>A0A2T0SC09</accession>
<dbReference type="NCBIfam" id="TIGR01963">
    <property type="entry name" value="PHB_DH"/>
    <property type="match status" value="1"/>
</dbReference>
<sequence length="273" mass="28825">MLVTHVLTHVPLASVVGMNSGLGHTGEGLAGRTALITGAGGGIGRACALAFAEAGAKIHLVDRDDAAVRAVAEEVEGTTHVVDLSAPDPVRDLPRDVDVLVNNAGLQHVAPIHDFPPERFELMQRVMVTAPFLLMRHCLPHMYERGWGRIVNLTSVHGLRASAFKSAYTAAKHGLEGLSKVAALEGAEHGVTSNCVSPGYVRTPLVEGQVADQARAHGIPEDRVLAEVMLQRTAIKRLIEPVDIAATVLWLCGANSGHVTGTTFTIDGGWSAQ</sequence>
<protein>
    <submittedName>
        <fullName evidence="3">3-hydroxybutyrate dehydrogenase</fullName>
    </submittedName>
</protein>
<dbReference type="Proteomes" id="UP000239494">
    <property type="component" value="Unassembled WGS sequence"/>
</dbReference>
<evidence type="ECO:0000313" key="4">
    <source>
        <dbReference type="Proteomes" id="UP000239494"/>
    </source>
</evidence>
<keyword evidence="4" id="KW-1185">Reference proteome</keyword>
<dbReference type="PANTHER" id="PTHR42879:SF2">
    <property type="entry name" value="3-OXOACYL-[ACYL-CARRIER-PROTEIN] REDUCTASE FABG"/>
    <property type="match status" value="1"/>
</dbReference>
<dbReference type="InterPro" id="IPR020904">
    <property type="entry name" value="Sc_DH/Rdtase_CS"/>
</dbReference>